<dbReference type="PANTHER" id="PTHR35562">
    <property type="entry name" value="DNA ENDONUCLEASE SMRA-RELATED"/>
    <property type="match status" value="1"/>
</dbReference>
<comment type="caution">
    <text evidence="2">The sequence shown here is derived from an EMBL/GenBank/DDBJ whole genome shotgun (WGS) entry which is preliminary data.</text>
</comment>
<dbReference type="STRING" id="202955.GCA_000759995_01742"/>
<feature type="domain" description="Smr" evidence="1">
    <location>
        <begin position="187"/>
        <end position="263"/>
    </location>
</feature>
<protein>
    <recommendedName>
        <fullName evidence="1">Smr domain-containing protein</fullName>
    </recommendedName>
</protein>
<dbReference type="eggNOG" id="COG2840">
    <property type="taxonomic scope" value="Bacteria"/>
</dbReference>
<dbReference type="Proteomes" id="UP000017404">
    <property type="component" value="Unassembled WGS sequence"/>
</dbReference>
<keyword evidence="3" id="KW-1185">Reference proteome</keyword>
<dbReference type="Gene3D" id="3.30.1370.110">
    <property type="match status" value="1"/>
</dbReference>
<dbReference type="SUPFAM" id="SSF160443">
    <property type="entry name" value="SMR domain-like"/>
    <property type="match status" value="1"/>
</dbReference>
<name>V2UHJ9_9GAMM</name>
<dbReference type="PANTHER" id="PTHR35562:SF2">
    <property type="entry name" value="DNA ENDONUCLEASE SMRA-RELATED"/>
    <property type="match status" value="1"/>
</dbReference>
<proteinExistence type="predicted"/>
<dbReference type="Pfam" id="PF01713">
    <property type="entry name" value="Smr"/>
    <property type="match status" value="1"/>
</dbReference>
<reference evidence="2 3" key="1">
    <citation type="submission" date="2013-10" db="EMBL/GenBank/DDBJ databases">
        <title>The Genome Sequence of Acinetobacter tjernbergiae CIP107465.</title>
        <authorList>
            <consortium name="The Broad Institute Genomics Platform"/>
            <consortium name="The Broad Institute Genome Sequencing Center for Infectious Disease"/>
            <person name="Cerqueira G."/>
            <person name="Feldgarden M."/>
            <person name="Courvalin P."/>
            <person name="Grillot-Courvalin C."/>
            <person name="Clermont D."/>
            <person name="Rocha E."/>
            <person name="Yoon E.-J."/>
            <person name="Nemec A."/>
            <person name="Young S.K."/>
            <person name="Zeng Q."/>
            <person name="Gargeya S."/>
            <person name="Fitzgerald M."/>
            <person name="Abouelleil A."/>
            <person name="Alvarado L."/>
            <person name="Berlin A.M."/>
            <person name="Chapman S.B."/>
            <person name="Gainer-Dewar J."/>
            <person name="Goldberg J."/>
            <person name="Gnerre S."/>
            <person name="Griggs A."/>
            <person name="Gujja S."/>
            <person name="Hansen M."/>
            <person name="Howarth C."/>
            <person name="Imamovic A."/>
            <person name="Ireland A."/>
            <person name="Larimer J."/>
            <person name="McCowan C."/>
            <person name="Murphy C."/>
            <person name="Pearson M."/>
            <person name="Poon T.W."/>
            <person name="Priest M."/>
            <person name="Roberts A."/>
            <person name="Saif S."/>
            <person name="Shea T."/>
            <person name="Sykes S."/>
            <person name="Wortman J."/>
            <person name="Nusbaum C."/>
            <person name="Birren B."/>
        </authorList>
    </citation>
    <scope>NUCLEOTIDE SEQUENCE [LARGE SCALE GENOMIC DNA]</scope>
    <source>
        <strain evidence="2 3">CIP 107465</strain>
    </source>
</reference>
<evidence type="ECO:0000313" key="2">
    <source>
        <dbReference type="EMBL" id="ESK54188.1"/>
    </source>
</evidence>
<dbReference type="EMBL" id="AYEV01000034">
    <property type="protein sequence ID" value="ESK54188.1"/>
    <property type="molecule type" value="Genomic_DNA"/>
</dbReference>
<accession>V2UHJ9</accession>
<dbReference type="PROSITE" id="PS50828">
    <property type="entry name" value="SMR"/>
    <property type="match status" value="1"/>
</dbReference>
<dbReference type="InterPro" id="IPR036063">
    <property type="entry name" value="Smr_dom_sf"/>
</dbReference>
<sequence length="273" mass="30577">MTIFEQPLTTLDYLQHCMNAIQFKLSQFRTIILHLSYLAYFSKLMSKHDSSLSKDQFNLLKAFKKQISNPQSSAIAKQVEAKKTQAIAEELEDTELFKKALLGVKPIDNQNIADTKVARRKKVDAQTLAKRAAAEGGTEQELTEISDTQAILNPVASQATLSYRIATLQHKVFEDLKTGKTRWFEAVDLHGCTVEQARAAVLQIIQMAKDENQNVIKIVHGKGPEAILKTYVNGWLRQHRDVLAFVSAPENQGGTGAVLVLLKRAEKNPKHKQ</sequence>
<organism evidence="2 3">
    <name type="scientific">Acinetobacter tjernbergiae DSM 14971 = CIP 107465</name>
    <dbReference type="NCBI Taxonomy" id="1120928"/>
    <lineage>
        <taxon>Bacteria</taxon>
        <taxon>Pseudomonadati</taxon>
        <taxon>Pseudomonadota</taxon>
        <taxon>Gammaproteobacteria</taxon>
        <taxon>Moraxellales</taxon>
        <taxon>Moraxellaceae</taxon>
        <taxon>Acinetobacter</taxon>
    </lineage>
</organism>
<dbReference type="InterPro" id="IPR002625">
    <property type="entry name" value="Smr_dom"/>
</dbReference>
<evidence type="ECO:0000313" key="3">
    <source>
        <dbReference type="Proteomes" id="UP000017404"/>
    </source>
</evidence>
<evidence type="ECO:0000259" key="1">
    <source>
        <dbReference type="PROSITE" id="PS50828"/>
    </source>
</evidence>
<dbReference type="SMART" id="SM00463">
    <property type="entry name" value="SMR"/>
    <property type="match status" value="1"/>
</dbReference>
<dbReference type="AlphaFoldDB" id="V2UHJ9"/>
<dbReference type="GO" id="GO:0004520">
    <property type="term" value="F:DNA endonuclease activity"/>
    <property type="evidence" value="ECO:0007669"/>
    <property type="project" value="TreeGrafter"/>
</dbReference>
<dbReference type="PATRIC" id="fig|1120928.5.peg.2893"/>
<gene>
    <name evidence="2" type="ORF">F990_02861</name>
</gene>